<evidence type="ECO:0000313" key="3">
    <source>
        <dbReference type="Proteomes" id="UP000678545"/>
    </source>
</evidence>
<gene>
    <name evidence="2" type="ORF">KDM90_05030</name>
</gene>
<dbReference type="EMBL" id="JAGSPJ010000002">
    <property type="protein sequence ID" value="MBR7799357.1"/>
    <property type="molecule type" value="Genomic_DNA"/>
</dbReference>
<evidence type="ECO:0000313" key="2">
    <source>
        <dbReference type="EMBL" id="MBR7799357.1"/>
    </source>
</evidence>
<comment type="caution">
    <text evidence="2">The sequence shown here is derived from an EMBL/GenBank/DDBJ whole genome shotgun (WGS) entry which is preliminary data.</text>
</comment>
<feature type="transmembrane region" description="Helical" evidence="1">
    <location>
        <begin position="52"/>
        <end position="72"/>
    </location>
</feature>
<organism evidence="2 3">
    <name type="scientific">Undibacterium fentianense</name>
    <dbReference type="NCBI Taxonomy" id="2828728"/>
    <lineage>
        <taxon>Bacteria</taxon>
        <taxon>Pseudomonadati</taxon>
        <taxon>Pseudomonadota</taxon>
        <taxon>Betaproteobacteria</taxon>
        <taxon>Burkholderiales</taxon>
        <taxon>Oxalobacteraceae</taxon>
        <taxon>Undibacterium</taxon>
    </lineage>
</organism>
<dbReference type="Proteomes" id="UP000678545">
    <property type="component" value="Unassembled WGS sequence"/>
</dbReference>
<reference evidence="2" key="1">
    <citation type="submission" date="2021-04" db="EMBL/GenBank/DDBJ databases">
        <title>novel species isolated from subtropical streams in China.</title>
        <authorList>
            <person name="Lu H."/>
        </authorList>
    </citation>
    <scope>NUCLEOTIDE SEQUENCE</scope>
    <source>
        <strain evidence="2">FT137W</strain>
    </source>
</reference>
<dbReference type="PANTHER" id="PTHR31061:SF24">
    <property type="entry name" value="LD22376P"/>
    <property type="match status" value="1"/>
</dbReference>
<feature type="transmembrane region" description="Helical" evidence="1">
    <location>
        <begin position="117"/>
        <end position="138"/>
    </location>
</feature>
<evidence type="ECO:0000256" key="1">
    <source>
        <dbReference type="SAM" id="Phobius"/>
    </source>
</evidence>
<keyword evidence="1" id="KW-0812">Transmembrane</keyword>
<feature type="transmembrane region" description="Helical" evidence="1">
    <location>
        <begin position="93"/>
        <end position="111"/>
    </location>
</feature>
<dbReference type="RefSeq" id="WP_212674526.1">
    <property type="nucleotide sequence ID" value="NZ_JAGSPJ010000002.1"/>
</dbReference>
<sequence length="361" mass="40425">MSTNTEKLARYLSIDALRGLTVAAMLLVNNAGDWEHVYPWLEHAVWHGTTPADFIFPFFLVIVGVSMQLAFAPKLEQGQLPSELMPKIVWRSVKIVGLGILLHLIAMWLIPGREFRLLGVLQRIGICFLFAGCIMLYVRSWRTQVGIIVSILLVYWAMLWSSGSYQPHLNLVDQIDSKMLGHLAYSFDPLTGRAQEPEGVLSTLPALASVMLGLQLGALLRCGQTSRIWLAGLMMIFVGWIWSPFFPLNKQLWTSSFVLWTGGFAYLTIYGMHRLIDIAKFPPIGISFGVNAIAAYAGSWVATCILAATGLMDKIYAAWFATQITPRFGPFFSSLLAAVLFTAIFALLMWVLRRRGWRFSI</sequence>
<keyword evidence="1" id="KW-1133">Transmembrane helix</keyword>
<keyword evidence="1" id="KW-0472">Membrane</keyword>
<feature type="transmembrane region" description="Helical" evidence="1">
    <location>
        <begin position="331"/>
        <end position="352"/>
    </location>
</feature>
<feature type="transmembrane region" description="Helical" evidence="1">
    <location>
        <begin position="145"/>
        <end position="163"/>
    </location>
</feature>
<name>A0A941E160_9BURK</name>
<keyword evidence="3" id="KW-1185">Reference proteome</keyword>
<protein>
    <submittedName>
        <fullName evidence="2">DUF5009 domain-containing protein</fullName>
    </submittedName>
</protein>
<feature type="transmembrane region" description="Helical" evidence="1">
    <location>
        <begin position="284"/>
        <end position="311"/>
    </location>
</feature>
<feature type="transmembrane region" description="Helical" evidence="1">
    <location>
        <begin position="227"/>
        <end position="246"/>
    </location>
</feature>
<proteinExistence type="predicted"/>
<accession>A0A941E160</accession>
<dbReference type="AlphaFoldDB" id="A0A941E160"/>
<dbReference type="PANTHER" id="PTHR31061">
    <property type="entry name" value="LD22376P"/>
    <property type="match status" value="1"/>
</dbReference>
<feature type="transmembrane region" description="Helical" evidence="1">
    <location>
        <begin position="252"/>
        <end position="272"/>
    </location>
</feature>